<proteinExistence type="predicted"/>
<comment type="caution">
    <text evidence="2">The sequence shown here is derived from an EMBL/GenBank/DDBJ whole genome shotgun (WGS) entry which is preliminary data.</text>
</comment>
<evidence type="ECO:0000313" key="3">
    <source>
        <dbReference type="Proteomes" id="UP000712600"/>
    </source>
</evidence>
<dbReference type="Proteomes" id="UP000712600">
    <property type="component" value="Unassembled WGS sequence"/>
</dbReference>
<evidence type="ECO:0000256" key="1">
    <source>
        <dbReference type="SAM" id="MobiDB-lite"/>
    </source>
</evidence>
<feature type="region of interest" description="Disordered" evidence="1">
    <location>
        <begin position="190"/>
        <end position="244"/>
    </location>
</feature>
<dbReference type="AlphaFoldDB" id="A0A8S9QN12"/>
<feature type="compositionally biased region" description="Polar residues" evidence="1">
    <location>
        <begin position="201"/>
        <end position="213"/>
    </location>
</feature>
<dbReference type="EMBL" id="QGKX02000996">
    <property type="protein sequence ID" value="KAF3554476.1"/>
    <property type="molecule type" value="Genomic_DNA"/>
</dbReference>
<reference evidence="2" key="1">
    <citation type="submission" date="2019-12" db="EMBL/GenBank/DDBJ databases">
        <title>Genome sequencing and annotation of Brassica cretica.</title>
        <authorList>
            <person name="Studholme D.J."/>
            <person name="Sarris P."/>
        </authorList>
    </citation>
    <scope>NUCLEOTIDE SEQUENCE</scope>
    <source>
        <strain evidence="2">PFS-109/04</strain>
        <tissue evidence="2">Leaf</tissue>
    </source>
</reference>
<name>A0A8S9QN12_BRACR</name>
<protein>
    <submittedName>
        <fullName evidence="2">Uncharacterized protein</fullName>
    </submittedName>
</protein>
<gene>
    <name evidence="2" type="ORF">F2Q69_00013794</name>
</gene>
<sequence length="346" mass="37098">MSLDASVASRACYPLILMLVETAPGAEGNQMLLKGDSRLGPGVGRNQRLEPAEPNVVEEGFQVAQAIDLMRIWASICRRCISNSGGDWSLSRDCLSMVKAAGSSGSAIDGPDSRGGLPMYPSMRDQTVRSSCIGGGAEPNWARSLMGTWPKEPVALMEERSLDGEDGASICFDDHGVSLSVCWRSWPGPEKSLGLQDEGRSQTWGQGPGTQRQEPGPWRQGPGRRKLELEAGDPGPGIRDLGSGTWKLEAGTQRPARPNVEFAFFFGSFAGGREAVFPALGRYPFAEQLQWNLMSGIMSLDASVASRACYPLILMLVETAPGAEGNQMLLKGDSRLGPGVGRNQRL</sequence>
<organism evidence="2 3">
    <name type="scientific">Brassica cretica</name>
    <name type="common">Mustard</name>
    <dbReference type="NCBI Taxonomy" id="69181"/>
    <lineage>
        <taxon>Eukaryota</taxon>
        <taxon>Viridiplantae</taxon>
        <taxon>Streptophyta</taxon>
        <taxon>Embryophyta</taxon>
        <taxon>Tracheophyta</taxon>
        <taxon>Spermatophyta</taxon>
        <taxon>Magnoliopsida</taxon>
        <taxon>eudicotyledons</taxon>
        <taxon>Gunneridae</taxon>
        <taxon>Pentapetalae</taxon>
        <taxon>rosids</taxon>
        <taxon>malvids</taxon>
        <taxon>Brassicales</taxon>
        <taxon>Brassicaceae</taxon>
        <taxon>Brassiceae</taxon>
        <taxon>Brassica</taxon>
    </lineage>
</organism>
<evidence type="ECO:0000313" key="2">
    <source>
        <dbReference type="EMBL" id="KAF3554476.1"/>
    </source>
</evidence>
<accession>A0A8S9QN12</accession>